<organism evidence="3">
    <name type="scientific">Oppiella nova</name>
    <dbReference type="NCBI Taxonomy" id="334625"/>
    <lineage>
        <taxon>Eukaryota</taxon>
        <taxon>Metazoa</taxon>
        <taxon>Ecdysozoa</taxon>
        <taxon>Arthropoda</taxon>
        <taxon>Chelicerata</taxon>
        <taxon>Arachnida</taxon>
        <taxon>Acari</taxon>
        <taxon>Acariformes</taxon>
        <taxon>Sarcoptiformes</taxon>
        <taxon>Oribatida</taxon>
        <taxon>Brachypylina</taxon>
        <taxon>Oppioidea</taxon>
        <taxon>Oppiidae</taxon>
        <taxon>Oppiella</taxon>
    </lineage>
</organism>
<keyword evidence="2" id="KW-0732">Signal</keyword>
<feature type="chain" id="PRO_5035593278" evidence="2">
    <location>
        <begin position="27"/>
        <end position="126"/>
    </location>
</feature>
<feature type="signal peptide" evidence="2">
    <location>
        <begin position="1"/>
        <end position="26"/>
    </location>
</feature>
<feature type="transmembrane region" description="Helical" evidence="1">
    <location>
        <begin position="59"/>
        <end position="80"/>
    </location>
</feature>
<dbReference type="EMBL" id="CAJPVJ010001769">
    <property type="protein sequence ID" value="CAG2165267.1"/>
    <property type="molecule type" value="Genomic_DNA"/>
</dbReference>
<name>A0A7R9QG67_9ACAR</name>
<dbReference type="Proteomes" id="UP000728032">
    <property type="component" value="Unassembled WGS sequence"/>
</dbReference>
<dbReference type="OrthoDB" id="10070083at2759"/>
<sequence length="126" mass="14318">MTGVRHPIEWLGQSLALIWCVSPVFGYYCDHNFCQISSQYCCGDNLCCDYVNQTVFNSIVVVISIIIISSILWALFRLFLYNKTFVVIKTFGQKLTAKSNTRPIGQTWFEDPESSLLSDHLDVSHG</sequence>
<dbReference type="AlphaFoldDB" id="A0A7R9QG67"/>
<evidence type="ECO:0000313" key="4">
    <source>
        <dbReference type="Proteomes" id="UP000728032"/>
    </source>
</evidence>
<keyword evidence="1" id="KW-1133">Transmembrane helix</keyword>
<evidence type="ECO:0000313" key="3">
    <source>
        <dbReference type="EMBL" id="CAD7644693.1"/>
    </source>
</evidence>
<dbReference type="EMBL" id="OC916594">
    <property type="protein sequence ID" value="CAD7644693.1"/>
    <property type="molecule type" value="Genomic_DNA"/>
</dbReference>
<evidence type="ECO:0000256" key="1">
    <source>
        <dbReference type="SAM" id="Phobius"/>
    </source>
</evidence>
<gene>
    <name evidence="3" type="ORF">ONB1V03_LOCUS4811</name>
</gene>
<accession>A0A7R9QG67</accession>
<keyword evidence="1" id="KW-0812">Transmembrane</keyword>
<protein>
    <submittedName>
        <fullName evidence="3">Uncharacterized protein</fullName>
    </submittedName>
</protein>
<reference evidence="3" key="1">
    <citation type="submission" date="2020-11" db="EMBL/GenBank/DDBJ databases">
        <authorList>
            <person name="Tran Van P."/>
        </authorList>
    </citation>
    <scope>NUCLEOTIDE SEQUENCE</scope>
</reference>
<proteinExistence type="predicted"/>
<evidence type="ECO:0000256" key="2">
    <source>
        <dbReference type="SAM" id="SignalP"/>
    </source>
</evidence>
<keyword evidence="4" id="KW-1185">Reference proteome</keyword>
<keyword evidence="1" id="KW-0472">Membrane</keyword>